<feature type="region of interest" description="Disordered" evidence="1">
    <location>
        <begin position="1"/>
        <end position="109"/>
    </location>
</feature>
<comment type="caution">
    <text evidence="2">The sequence shown here is derived from an EMBL/GenBank/DDBJ whole genome shotgun (WGS) entry which is preliminary data.</text>
</comment>
<feature type="compositionally biased region" description="Polar residues" evidence="1">
    <location>
        <begin position="48"/>
        <end position="61"/>
    </location>
</feature>
<evidence type="ECO:0000256" key="1">
    <source>
        <dbReference type="SAM" id="MobiDB-lite"/>
    </source>
</evidence>
<evidence type="ECO:0000313" key="2">
    <source>
        <dbReference type="EMBL" id="KAF6459784.1"/>
    </source>
</evidence>
<protein>
    <submittedName>
        <fullName evidence="2">Y-box binding protein 2</fullName>
    </submittedName>
</protein>
<proteinExistence type="predicted"/>
<accession>A0A7J8GI41</accession>
<sequence>MSGFPHPDSGLGTEGLSAPDHPSSLPQKVGMVRPSPAKVSLMVPGLSPSAQETAPTSSGEGSSPLDPGSPQPRRPQPPSIVGTPPPLYWSDSNSKDTQSYHLVSASFSN</sequence>
<feature type="compositionally biased region" description="Polar residues" evidence="1">
    <location>
        <begin position="90"/>
        <end position="109"/>
    </location>
</feature>
<feature type="compositionally biased region" description="Pro residues" evidence="1">
    <location>
        <begin position="67"/>
        <end position="87"/>
    </location>
</feature>
<evidence type="ECO:0000313" key="3">
    <source>
        <dbReference type="Proteomes" id="UP000593571"/>
    </source>
</evidence>
<keyword evidence="3" id="KW-1185">Reference proteome</keyword>
<reference evidence="2 3" key="1">
    <citation type="journal article" date="2020" name="Nature">
        <title>Six reference-quality genomes reveal evolution of bat adaptations.</title>
        <authorList>
            <person name="Jebb D."/>
            <person name="Huang Z."/>
            <person name="Pippel M."/>
            <person name="Hughes G.M."/>
            <person name="Lavrichenko K."/>
            <person name="Devanna P."/>
            <person name="Winkler S."/>
            <person name="Jermiin L.S."/>
            <person name="Skirmuntt E.C."/>
            <person name="Katzourakis A."/>
            <person name="Burkitt-Gray L."/>
            <person name="Ray D.A."/>
            <person name="Sullivan K.A.M."/>
            <person name="Roscito J.G."/>
            <person name="Kirilenko B.M."/>
            <person name="Davalos L.M."/>
            <person name="Corthals A.P."/>
            <person name="Power M.L."/>
            <person name="Jones G."/>
            <person name="Ransome R.D."/>
            <person name="Dechmann D.K.N."/>
            <person name="Locatelli A.G."/>
            <person name="Puechmaille S.J."/>
            <person name="Fedrigo O."/>
            <person name="Jarvis E.D."/>
            <person name="Hiller M."/>
            <person name="Vernes S.C."/>
            <person name="Myers E.W."/>
            <person name="Teeling E.C."/>
        </authorList>
    </citation>
    <scope>NUCLEOTIDE SEQUENCE [LARGE SCALE GENOMIC DNA]</scope>
    <source>
        <strain evidence="2">MRouAeg1</strain>
        <tissue evidence="2">Muscle</tissue>
    </source>
</reference>
<dbReference type="AlphaFoldDB" id="A0A7J8GI41"/>
<dbReference type="Proteomes" id="UP000593571">
    <property type="component" value="Unassembled WGS sequence"/>
</dbReference>
<organism evidence="2 3">
    <name type="scientific">Rousettus aegyptiacus</name>
    <name type="common">Egyptian fruit bat</name>
    <name type="synonym">Pteropus aegyptiacus</name>
    <dbReference type="NCBI Taxonomy" id="9407"/>
    <lineage>
        <taxon>Eukaryota</taxon>
        <taxon>Metazoa</taxon>
        <taxon>Chordata</taxon>
        <taxon>Craniata</taxon>
        <taxon>Vertebrata</taxon>
        <taxon>Euteleostomi</taxon>
        <taxon>Mammalia</taxon>
        <taxon>Eutheria</taxon>
        <taxon>Laurasiatheria</taxon>
        <taxon>Chiroptera</taxon>
        <taxon>Yinpterochiroptera</taxon>
        <taxon>Pteropodoidea</taxon>
        <taxon>Pteropodidae</taxon>
        <taxon>Rousettinae</taxon>
        <taxon>Rousettus</taxon>
    </lineage>
</organism>
<dbReference type="EMBL" id="JACASE010000006">
    <property type="protein sequence ID" value="KAF6459784.1"/>
    <property type="molecule type" value="Genomic_DNA"/>
</dbReference>
<gene>
    <name evidence="2" type="ORF">HJG63_020770</name>
</gene>
<name>A0A7J8GI41_ROUAE</name>